<accession>A0ACC1T900</accession>
<organism evidence="1 2">
    <name type="scientific">Phlebia brevispora</name>
    <dbReference type="NCBI Taxonomy" id="194682"/>
    <lineage>
        <taxon>Eukaryota</taxon>
        <taxon>Fungi</taxon>
        <taxon>Dikarya</taxon>
        <taxon>Basidiomycota</taxon>
        <taxon>Agaricomycotina</taxon>
        <taxon>Agaricomycetes</taxon>
        <taxon>Polyporales</taxon>
        <taxon>Meruliaceae</taxon>
        <taxon>Phlebia</taxon>
    </lineage>
</organism>
<dbReference type="Proteomes" id="UP001148662">
    <property type="component" value="Unassembled WGS sequence"/>
</dbReference>
<protein>
    <submittedName>
        <fullName evidence="1">Uncharacterized protein</fullName>
    </submittedName>
</protein>
<comment type="caution">
    <text evidence="1">The sequence shown here is derived from an EMBL/GenBank/DDBJ whole genome shotgun (WGS) entry which is preliminary data.</text>
</comment>
<gene>
    <name evidence="1" type="ORF">NM688_g2389</name>
</gene>
<proteinExistence type="predicted"/>
<evidence type="ECO:0000313" key="1">
    <source>
        <dbReference type="EMBL" id="KAJ3555767.1"/>
    </source>
</evidence>
<evidence type="ECO:0000313" key="2">
    <source>
        <dbReference type="Proteomes" id="UP001148662"/>
    </source>
</evidence>
<dbReference type="EMBL" id="JANHOG010000300">
    <property type="protein sequence ID" value="KAJ3555767.1"/>
    <property type="molecule type" value="Genomic_DNA"/>
</dbReference>
<reference evidence="1" key="1">
    <citation type="submission" date="2022-07" db="EMBL/GenBank/DDBJ databases">
        <title>Genome Sequence of Phlebia brevispora.</title>
        <authorList>
            <person name="Buettner E."/>
        </authorList>
    </citation>
    <scope>NUCLEOTIDE SEQUENCE</scope>
    <source>
        <strain evidence="1">MPL23</strain>
    </source>
</reference>
<sequence length="348" mass="38405">MTSHVGILPQDVLDTLLAQLSATEEQRGLRFLRLPHPRTGIPSLYLPYQTSQTNKSCIAEVQTIDPPNKRSWFMSDNAILENGNLLVMTPIDPAFLLIPVLQATTDGSAGTFRPMDDVFEDAIEKLAGSLSAPTNPKDASTELSSEDLRRFFSLDCARDSMKRVCDVKGKHDHVFDILQRLTIAADITPEITVYRYSQERVIETVKVKVTRLVVPEVLESSKTLIRNLAKDGLMEDGKENLLSTGQLRAACDLVSQYLPPSVYNDLLASYDFTALTAYLKLLSDEADEVAASQIEKAETKKSKAAAASETNDKKRKNAKASHGVEQLKKANTKGMAKLSTFFQPKKAA</sequence>
<name>A0ACC1T900_9APHY</name>
<keyword evidence="2" id="KW-1185">Reference proteome</keyword>